<dbReference type="PANTHER" id="PTHR13743">
    <property type="entry name" value="BEIGE/BEACH-RELATED"/>
    <property type="match status" value="1"/>
</dbReference>
<reference evidence="3" key="1">
    <citation type="submission" date="2021-01" db="EMBL/GenBank/DDBJ databases">
        <authorList>
            <person name="Corre E."/>
            <person name="Pelletier E."/>
            <person name="Niang G."/>
            <person name="Scheremetjew M."/>
            <person name="Finn R."/>
            <person name="Kale V."/>
            <person name="Holt S."/>
            <person name="Cochrane G."/>
            <person name="Meng A."/>
            <person name="Brown T."/>
            <person name="Cohen L."/>
        </authorList>
    </citation>
    <scope>NUCLEOTIDE SEQUENCE</scope>
    <source>
        <strain evidence="3">CCMP1510</strain>
    </source>
</reference>
<dbReference type="SUPFAM" id="SSF81837">
    <property type="entry name" value="BEACH domain"/>
    <property type="match status" value="1"/>
</dbReference>
<dbReference type="SMART" id="SM01026">
    <property type="entry name" value="Beach"/>
    <property type="match status" value="1"/>
</dbReference>
<sequence>MPLVAHPPGGTKSLSDPKIELKASGVVERWKQRQISNFEYLMSLNTLAGRSYNDLTQYFVFPWIIQDYTSTARLPKNVAKTFLSDNELSHQQMDQLWMSNSLNNDESDETIVSMLDESRNFYRDLSKPIGALNKQRLEVFKERYKSADFMYGSHYSSAGTVLHFLVRVEPYTSRALELFGGNFDVADRLFFSLAASWKNGLTSASDVKEALPEFFYLPAIFCNYNKYPLGQLQDGRFVDNVELPAWCPNDAEAFVRANRAALESKYVDDILPKWIDLVFGYCAKRGPEAEEKFNIYHPYCYEGTVNLDEITDLTLKDAVEAQIIHFGQVPLQLFDSPHPNRAPRQSGDLHTMKRTSSTRAIPSALFEDDDDESYEQFSDSEARGRYFVYKIFSSPSLSTTTTTTIPKDQSPTVIESEDEFVDLNLDDDDENATSFASSNLPSPPQTYSPSTTASDSFTLTPDISEIVLGSSQSSSISPVVALRTLQNQRLAIVHSDQTVIILKYQLRPGIARLETKRELYSRDFPRIESEKNIINGRYAFVVATPGGSVATQEQQRKTSYAKHHGSTALGLPHSGVVTVDVFGAPGVGDATRLLSVGYLDGAIRNHGVQIEEKNERTAVARRSGASRSTNATCIATSSCGRFVVTGHGDGTTTVWINDFGDLTKALASDDVLVSTTRGQHEGLGAAALQCWRLHAHRERMNQQKSARTNIIDQDNKKEKEIDDWGFIPKRDGGGSREDDIRLRAALAVIDQRLLEMSPLQSQYTAIVSESNTGQRTVSLPSKVIQEKNLITWDTYLARALEFELRGRASVAARTDSPLTAIHVLRGSDLPVVSVSVRNDIDLVLVATTDGTLYLHTLCRGRFIRVLDPLVLDPLQTYEKHLCELSPHGYLTSAFVTSLAGEKNYTTILRAFSVNDPKPLATSRVQYQVHAIALSRSGDYLIIAGDAPSLYVYYLHDLRLMYSIPLSGLEDHQRSLSASVTSLTFTENHDLLFFGTADGAIHVCARSLPS</sequence>
<dbReference type="EMBL" id="HBIJ01002585">
    <property type="protein sequence ID" value="CAE0361034.1"/>
    <property type="molecule type" value="Transcribed_RNA"/>
</dbReference>
<name>A0A7S3JPW3_9STRA</name>
<dbReference type="Gene3D" id="2.130.10.10">
    <property type="entry name" value="YVTN repeat-like/Quinoprotein amine dehydrogenase"/>
    <property type="match status" value="2"/>
</dbReference>
<dbReference type="InterPro" id="IPR001680">
    <property type="entry name" value="WD40_rpt"/>
</dbReference>
<gene>
    <name evidence="3" type="ORF">ALAG00032_LOCUS1766</name>
</gene>
<dbReference type="SMART" id="SM00320">
    <property type="entry name" value="WD40"/>
    <property type="match status" value="5"/>
</dbReference>
<evidence type="ECO:0000313" key="3">
    <source>
        <dbReference type="EMBL" id="CAE0361034.1"/>
    </source>
</evidence>
<feature type="domain" description="BEACH" evidence="2">
    <location>
        <begin position="15"/>
        <end position="341"/>
    </location>
</feature>
<dbReference type="SUPFAM" id="SSF50978">
    <property type="entry name" value="WD40 repeat-like"/>
    <property type="match status" value="1"/>
</dbReference>
<protein>
    <recommendedName>
        <fullName evidence="2">BEACH domain-containing protein</fullName>
    </recommendedName>
</protein>
<proteinExistence type="predicted"/>
<evidence type="ECO:0000259" key="2">
    <source>
        <dbReference type="PROSITE" id="PS50197"/>
    </source>
</evidence>
<dbReference type="AlphaFoldDB" id="A0A7S3JPW3"/>
<evidence type="ECO:0000256" key="1">
    <source>
        <dbReference type="SAM" id="MobiDB-lite"/>
    </source>
</evidence>
<dbReference type="Pfam" id="PF02138">
    <property type="entry name" value="Beach"/>
    <property type="match status" value="2"/>
</dbReference>
<dbReference type="InterPro" id="IPR000409">
    <property type="entry name" value="BEACH_dom"/>
</dbReference>
<dbReference type="InterPro" id="IPR015943">
    <property type="entry name" value="WD40/YVTN_repeat-like_dom_sf"/>
</dbReference>
<dbReference type="PROSITE" id="PS50197">
    <property type="entry name" value="BEACH"/>
    <property type="match status" value="1"/>
</dbReference>
<dbReference type="InterPro" id="IPR036372">
    <property type="entry name" value="BEACH_dom_sf"/>
</dbReference>
<organism evidence="3">
    <name type="scientific">Aureoumbra lagunensis</name>
    <dbReference type="NCBI Taxonomy" id="44058"/>
    <lineage>
        <taxon>Eukaryota</taxon>
        <taxon>Sar</taxon>
        <taxon>Stramenopiles</taxon>
        <taxon>Ochrophyta</taxon>
        <taxon>Pelagophyceae</taxon>
        <taxon>Pelagomonadales</taxon>
        <taxon>Aureoumbra</taxon>
    </lineage>
</organism>
<dbReference type="InterPro" id="IPR036322">
    <property type="entry name" value="WD40_repeat_dom_sf"/>
</dbReference>
<dbReference type="InterPro" id="IPR050865">
    <property type="entry name" value="BEACH_Domain"/>
</dbReference>
<feature type="region of interest" description="Disordered" evidence="1">
    <location>
        <begin position="427"/>
        <end position="454"/>
    </location>
</feature>
<dbReference type="Gene3D" id="1.10.1540.10">
    <property type="entry name" value="BEACH domain"/>
    <property type="match status" value="1"/>
</dbReference>
<dbReference type="PANTHER" id="PTHR13743:SF112">
    <property type="entry name" value="BEACH DOMAIN-CONTAINING PROTEIN"/>
    <property type="match status" value="1"/>
</dbReference>
<feature type="region of interest" description="Disordered" evidence="1">
    <location>
        <begin position="335"/>
        <end position="372"/>
    </location>
</feature>
<dbReference type="CDD" id="cd06071">
    <property type="entry name" value="Beach"/>
    <property type="match status" value="1"/>
</dbReference>
<dbReference type="Pfam" id="PF00400">
    <property type="entry name" value="WD40"/>
    <property type="match status" value="1"/>
</dbReference>
<accession>A0A7S3JPW3</accession>